<dbReference type="Gene3D" id="2.60.120.10">
    <property type="entry name" value="Jelly Rolls"/>
    <property type="match status" value="1"/>
</dbReference>
<dbReference type="SUPFAM" id="SSF51182">
    <property type="entry name" value="RmlC-like cupins"/>
    <property type="match status" value="1"/>
</dbReference>
<dbReference type="OrthoDB" id="5793281at2759"/>
<evidence type="ECO:0000313" key="3">
    <source>
        <dbReference type="Proteomes" id="UP000799757"/>
    </source>
</evidence>
<organism evidence="2 3">
    <name type="scientific">Melanomma pulvis-pyrius CBS 109.77</name>
    <dbReference type="NCBI Taxonomy" id="1314802"/>
    <lineage>
        <taxon>Eukaryota</taxon>
        <taxon>Fungi</taxon>
        <taxon>Dikarya</taxon>
        <taxon>Ascomycota</taxon>
        <taxon>Pezizomycotina</taxon>
        <taxon>Dothideomycetes</taxon>
        <taxon>Pleosporomycetidae</taxon>
        <taxon>Pleosporales</taxon>
        <taxon>Melanommataceae</taxon>
        <taxon>Melanomma</taxon>
    </lineage>
</organism>
<dbReference type="EMBL" id="MU002496">
    <property type="protein sequence ID" value="KAF2786299.1"/>
    <property type="molecule type" value="Genomic_DNA"/>
</dbReference>
<dbReference type="Proteomes" id="UP000799757">
    <property type="component" value="Unassembled WGS sequence"/>
</dbReference>
<accession>A0A6A6WQC0</accession>
<gene>
    <name evidence="2" type="ORF">K505DRAFT_318668</name>
</gene>
<name>A0A6A6WQC0_9PLEO</name>
<evidence type="ECO:0000259" key="1">
    <source>
        <dbReference type="Pfam" id="PF07883"/>
    </source>
</evidence>
<dbReference type="InterPro" id="IPR014710">
    <property type="entry name" value="RmlC-like_jellyroll"/>
</dbReference>
<sequence>MASGFTSPNVVKVDGVWQIEGKPREDFQILSIHHPANLPGKTILISLITMPPHGGTPSHRHGGATAIAIPISGATVNQMNGNPPQTYGPGDFWYEAPGCHHQRSENVEGGGEAKFFAVLIVDDETVEGGNWGNVLVLDKEVEAGEKVASK</sequence>
<dbReference type="InterPro" id="IPR013096">
    <property type="entry name" value="Cupin_2"/>
</dbReference>
<protein>
    <recommendedName>
        <fullName evidence="1">Cupin type-2 domain-containing protein</fullName>
    </recommendedName>
</protein>
<evidence type="ECO:0000313" key="2">
    <source>
        <dbReference type="EMBL" id="KAF2786299.1"/>
    </source>
</evidence>
<dbReference type="CDD" id="cd02234">
    <property type="entry name" value="cupin_BLR7677-like"/>
    <property type="match status" value="1"/>
</dbReference>
<proteinExistence type="predicted"/>
<reference evidence="2" key="1">
    <citation type="journal article" date="2020" name="Stud. Mycol.">
        <title>101 Dothideomycetes genomes: a test case for predicting lifestyles and emergence of pathogens.</title>
        <authorList>
            <person name="Haridas S."/>
            <person name="Albert R."/>
            <person name="Binder M."/>
            <person name="Bloem J."/>
            <person name="Labutti K."/>
            <person name="Salamov A."/>
            <person name="Andreopoulos B."/>
            <person name="Baker S."/>
            <person name="Barry K."/>
            <person name="Bills G."/>
            <person name="Bluhm B."/>
            <person name="Cannon C."/>
            <person name="Castanera R."/>
            <person name="Culley D."/>
            <person name="Daum C."/>
            <person name="Ezra D."/>
            <person name="Gonzalez J."/>
            <person name="Henrissat B."/>
            <person name="Kuo A."/>
            <person name="Liang C."/>
            <person name="Lipzen A."/>
            <person name="Lutzoni F."/>
            <person name="Magnuson J."/>
            <person name="Mondo S."/>
            <person name="Nolan M."/>
            <person name="Ohm R."/>
            <person name="Pangilinan J."/>
            <person name="Park H.-J."/>
            <person name="Ramirez L."/>
            <person name="Alfaro M."/>
            <person name="Sun H."/>
            <person name="Tritt A."/>
            <person name="Yoshinaga Y."/>
            <person name="Zwiers L.-H."/>
            <person name="Turgeon B."/>
            <person name="Goodwin S."/>
            <person name="Spatafora J."/>
            <person name="Crous P."/>
            <person name="Grigoriev I."/>
        </authorList>
    </citation>
    <scope>NUCLEOTIDE SEQUENCE</scope>
    <source>
        <strain evidence="2">CBS 109.77</strain>
    </source>
</reference>
<dbReference type="InterPro" id="IPR011051">
    <property type="entry name" value="RmlC_Cupin_sf"/>
</dbReference>
<dbReference type="PANTHER" id="PTHR38599:SF1">
    <property type="entry name" value="CUPIN DOMAIN PROTEIN (AFU_ORTHOLOGUE AFUA_3G13620)"/>
    <property type="match status" value="1"/>
</dbReference>
<dbReference type="Pfam" id="PF07883">
    <property type="entry name" value="Cupin_2"/>
    <property type="match status" value="1"/>
</dbReference>
<feature type="domain" description="Cupin type-2" evidence="1">
    <location>
        <begin position="47"/>
        <end position="117"/>
    </location>
</feature>
<keyword evidence="3" id="KW-1185">Reference proteome</keyword>
<dbReference type="AlphaFoldDB" id="A0A6A6WQC0"/>
<dbReference type="PANTHER" id="PTHR38599">
    <property type="entry name" value="CUPIN DOMAIN PROTEIN (AFU_ORTHOLOGUE AFUA_3G13620)"/>
    <property type="match status" value="1"/>
</dbReference>